<dbReference type="EMBL" id="CYTV01000009">
    <property type="protein sequence ID" value="CUI99258.1"/>
    <property type="molecule type" value="Genomic_DNA"/>
</dbReference>
<dbReference type="RefSeq" id="WP_043214424.1">
    <property type="nucleotide sequence ID" value="NZ_CAJGUP010000171.1"/>
</dbReference>
<dbReference type="InterPro" id="IPR001845">
    <property type="entry name" value="HTH_ArsR_DNA-bd_dom"/>
</dbReference>
<evidence type="ECO:0000259" key="1">
    <source>
        <dbReference type="PROSITE" id="PS50987"/>
    </source>
</evidence>
<dbReference type="AlphaFoldDB" id="A0A0J6BT17"/>
<reference evidence="3 4" key="1">
    <citation type="submission" date="2015-09" db="EMBL/GenBank/DDBJ databases">
        <authorList>
            <person name="Jackson K.R."/>
            <person name="Lunt B.L."/>
            <person name="Fisher J.N.B."/>
            <person name="Gardner A.V."/>
            <person name="Bailey M.E."/>
            <person name="Deus L.M."/>
            <person name="Earl A.S."/>
            <person name="Gibby P.D."/>
            <person name="Hartmann K.A."/>
            <person name="Liu J.E."/>
            <person name="Manci A.M."/>
            <person name="Nielsen D.A."/>
            <person name="Solomon M.B."/>
            <person name="Breakwell D.P."/>
            <person name="Burnett S.H."/>
            <person name="Grose J.H."/>
        </authorList>
    </citation>
    <scope>NUCLEOTIDE SEQUENCE [LARGE SCALE GENOMIC DNA]</scope>
    <source>
        <strain evidence="3 4">2789STDY5608636</strain>
    </source>
</reference>
<dbReference type="GO" id="GO:0097063">
    <property type="term" value="F:cadmium ion sensor activity"/>
    <property type="evidence" value="ECO:0007669"/>
    <property type="project" value="TreeGrafter"/>
</dbReference>
<dbReference type="SMART" id="SM00418">
    <property type="entry name" value="HTH_ARSR"/>
    <property type="match status" value="1"/>
</dbReference>
<dbReference type="GO" id="GO:0010288">
    <property type="term" value="P:response to lead ion"/>
    <property type="evidence" value="ECO:0007669"/>
    <property type="project" value="TreeGrafter"/>
</dbReference>
<dbReference type="InterPro" id="IPR036388">
    <property type="entry name" value="WH-like_DNA-bd_sf"/>
</dbReference>
<organism evidence="3 4">
    <name type="scientific">Bordetella pseudohinzii</name>
    <dbReference type="NCBI Taxonomy" id="1331258"/>
    <lineage>
        <taxon>Bacteria</taxon>
        <taxon>Pseudomonadati</taxon>
        <taxon>Pseudomonadota</taxon>
        <taxon>Betaproteobacteria</taxon>
        <taxon>Burkholderiales</taxon>
        <taxon>Alcaligenaceae</taxon>
        <taxon>Bordetella</taxon>
    </lineage>
</organism>
<evidence type="ECO:0000313" key="2">
    <source>
        <dbReference type="EMBL" id="ANY17133.1"/>
    </source>
</evidence>
<evidence type="ECO:0000313" key="3">
    <source>
        <dbReference type="EMBL" id="CUI99258.1"/>
    </source>
</evidence>
<accession>A0A0M7GTB7</accession>
<dbReference type="PANTHER" id="PTHR39168">
    <property type="entry name" value="TRANSCRIPTIONAL REGULATOR-RELATED"/>
    <property type="match status" value="1"/>
</dbReference>
<dbReference type="Proteomes" id="UP000092950">
    <property type="component" value="Chromosome"/>
</dbReference>
<dbReference type="GO" id="GO:0003677">
    <property type="term" value="F:DNA binding"/>
    <property type="evidence" value="ECO:0007669"/>
    <property type="project" value="TreeGrafter"/>
</dbReference>
<feature type="domain" description="HTH arsR-type" evidence="1">
    <location>
        <begin position="1"/>
        <end position="96"/>
    </location>
</feature>
<dbReference type="PRINTS" id="PR00778">
    <property type="entry name" value="HTHARSR"/>
</dbReference>
<dbReference type="NCBIfam" id="NF033788">
    <property type="entry name" value="HTH_metalloreg"/>
    <property type="match status" value="1"/>
</dbReference>
<dbReference type="PROSITE" id="PS50987">
    <property type="entry name" value="HTH_ARSR_2"/>
    <property type="match status" value="1"/>
</dbReference>
<dbReference type="InterPro" id="IPR011991">
    <property type="entry name" value="ArsR-like_HTH"/>
</dbReference>
<dbReference type="CDD" id="cd00090">
    <property type="entry name" value="HTH_ARSR"/>
    <property type="match status" value="1"/>
</dbReference>
<reference evidence="2 5" key="2">
    <citation type="submission" date="2016-07" db="EMBL/GenBank/DDBJ databases">
        <title>Complete genome sequences of Bordetella pseudohinzii.</title>
        <authorList>
            <person name="Spilker T."/>
            <person name="Darrah R."/>
            <person name="LiPuma J.J."/>
        </authorList>
    </citation>
    <scope>NUCLEOTIDE SEQUENCE [LARGE SCALE GENOMIC DNA]</scope>
    <source>
        <strain evidence="2 5">HI4681</strain>
    </source>
</reference>
<dbReference type="InterPro" id="IPR036390">
    <property type="entry name" value="WH_DNA-bd_sf"/>
</dbReference>
<dbReference type="SUPFAM" id="SSF46785">
    <property type="entry name" value="Winged helix' DNA-binding domain"/>
    <property type="match status" value="1"/>
</dbReference>
<dbReference type="GO" id="GO:0003700">
    <property type="term" value="F:DNA-binding transcription factor activity"/>
    <property type="evidence" value="ECO:0007669"/>
    <property type="project" value="InterPro"/>
</dbReference>
<dbReference type="PANTHER" id="PTHR39168:SF1">
    <property type="entry name" value="TRANSCRIPTIONAL REGULATORY PROTEIN"/>
    <property type="match status" value="1"/>
</dbReference>
<evidence type="ECO:0000313" key="5">
    <source>
        <dbReference type="Proteomes" id="UP000092950"/>
    </source>
</evidence>
<gene>
    <name evidence="3" type="primary">cmtR</name>
    <name evidence="2" type="ORF">BBN53_15345</name>
    <name evidence="3" type="ORF">ERS370011_03231</name>
</gene>
<protein>
    <submittedName>
        <fullName evidence="2 3">Transcriptional regulator</fullName>
    </submittedName>
</protein>
<name>A0A0J6BT17_9BORD</name>
<evidence type="ECO:0000313" key="4">
    <source>
        <dbReference type="Proteomes" id="UP000053096"/>
    </source>
</evidence>
<dbReference type="GO" id="GO:0032791">
    <property type="term" value="F:lead ion binding"/>
    <property type="evidence" value="ECO:0007669"/>
    <property type="project" value="TreeGrafter"/>
</dbReference>
<sequence length="236" mass="25157">MEYHADERVAAIAAAIADPARARMLCSLLDGCARTATELAAVAGISAPTASSHFQRLMAQGLVALQTQGRHRYYRLAGSDIARALEALLILADAPRPVFEPSTPTALRHARTCYDHMAGTVAVTLHDALLQHGWLEDYRLTPLGTARLAALGLDAPALQKKKRQLACACMDWSARRPHLGGALGAALLDLALARGWATRDLDSRALRLTDKGARQMSAAFGARIEPQPRGALPAAA</sequence>
<dbReference type="KEGG" id="bpdz:BBN53_15345"/>
<proteinExistence type="predicted"/>
<dbReference type="Proteomes" id="UP000053096">
    <property type="component" value="Unassembled WGS sequence"/>
</dbReference>
<dbReference type="Gene3D" id="1.10.10.10">
    <property type="entry name" value="Winged helix-like DNA-binding domain superfamily/Winged helix DNA-binding domain"/>
    <property type="match status" value="1"/>
</dbReference>
<dbReference type="OrthoDB" id="9797716at2"/>
<dbReference type="EMBL" id="CP016440">
    <property type="protein sequence ID" value="ANY17133.1"/>
    <property type="molecule type" value="Genomic_DNA"/>
</dbReference>
<dbReference type="InterPro" id="IPR052543">
    <property type="entry name" value="HTH_Metal-responsive_Reg"/>
</dbReference>
<keyword evidence="5" id="KW-1185">Reference proteome</keyword>
<accession>A0A0J6BT17</accession>
<dbReference type="Pfam" id="PF01022">
    <property type="entry name" value="HTH_5"/>
    <property type="match status" value="1"/>
</dbReference>
<dbReference type="GO" id="GO:0046686">
    <property type="term" value="P:response to cadmium ion"/>
    <property type="evidence" value="ECO:0007669"/>
    <property type="project" value="TreeGrafter"/>
</dbReference>